<accession>A0A9Q3BZP2</accession>
<feature type="compositionally biased region" description="Basic residues" evidence="1">
    <location>
        <begin position="589"/>
        <end position="600"/>
    </location>
</feature>
<protein>
    <submittedName>
        <fullName evidence="2">Uncharacterized protein</fullName>
    </submittedName>
</protein>
<evidence type="ECO:0000313" key="2">
    <source>
        <dbReference type="EMBL" id="MBW0473747.1"/>
    </source>
</evidence>
<name>A0A9Q3BZP2_9BASI</name>
<feature type="compositionally biased region" description="Basic residues" evidence="1">
    <location>
        <begin position="609"/>
        <end position="626"/>
    </location>
</feature>
<sequence>MARRQYYCATMVQLGSAILLILLQAGLLAGGFLHEYQSGSDARALQPVISSAGSNEDQAVVGQALQPWHSAAQAAPQPCNYDPASPAALPQAHQPHVLPPPPASSHLGEALQPWHSAAHSRPQLNSNYGPAHSPYLHQAHQPSLPPPSDSFHLGQVLQSFSAPHAGPQPISSYGPASTPYLHQPSFLTPPSVPSYLEQVLRSWHSAEHARQRPTYSYGPAYSLFLHHAHQPPLPAPSDSLHLGQVLQSLHSAAHARPHSTYSYGPASSPYLHQAHQAPLLPTHSDSFHIGQALQAGPSTEHTGPQPPYIYGPTHPASLPQAHQSHASSMPPDSSHLGQLSQSGPSAPYAARFIHFGQAGGQAGPSAAHTGPQPNYNYGPTYPASFPQAHQLDVFQRPPDPSNSGQVFHPGPSSVHARPQPNVSYGPTHSASLPHAQKPDVPPMASDSSSGKVLESGVSATHTRPQPNDKFGSAYSKSLHQAHQPDVPTPPDSSHSDQVIQLSPSAADARPHPNENYGPLHSASLPHTQKPDISPTSPDSSPLGQVLQSGPSTTRARPQPNDNSGSAYSKSLHQAQQPDELPTLPDSLSIKKKKKFVKASRKKEPFSQTRSRKRLSSQRGESKKKRKLDTLLFSPPSHDQSDEEWPLIEREFQKLQLGSEPPVQLLSWIASLPCPLKFAVALKGNWIIKFVSFFEELKPDINSYQKMRLERLAEGIWNLNTTILERFYLRRESPFFFQEQGLFRRWYLNEIKKASEPTNSKSQPPSEENGLRNLNVVPSFTTQEPLLLAHGYSSKVDINNVPQSPMHDHSDPSPEEDRKNYHLEDLLRNLDQAGSDHTTWQADSLKKKSKATQLRVTATDLFITKVAIDVLGTYYKTMNQGKWKEFFPTDSLFLTMLKQTQDNMFRSNRSRRVKNQLTDGPVFPWGQNFSKLGPTIQKFALPEAEYDSTPIPVRFVRMSEELEVN</sequence>
<feature type="region of interest" description="Disordered" evidence="1">
    <location>
        <begin position="797"/>
        <end position="817"/>
    </location>
</feature>
<feature type="compositionally biased region" description="Polar residues" evidence="1">
    <location>
        <begin position="320"/>
        <end position="344"/>
    </location>
</feature>
<feature type="region of interest" description="Disordered" evidence="1">
    <location>
        <begin position="359"/>
        <end position="641"/>
    </location>
</feature>
<reference evidence="2" key="1">
    <citation type="submission" date="2021-03" db="EMBL/GenBank/DDBJ databases">
        <title>Draft genome sequence of rust myrtle Austropuccinia psidii MF-1, a brazilian biotype.</title>
        <authorList>
            <person name="Quecine M.C."/>
            <person name="Pachon D.M.R."/>
            <person name="Bonatelli M.L."/>
            <person name="Correr F.H."/>
            <person name="Franceschini L.M."/>
            <person name="Leite T.F."/>
            <person name="Margarido G.R.A."/>
            <person name="Almeida C.A."/>
            <person name="Ferrarezi J.A."/>
            <person name="Labate C.A."/>
        </authorList>
    </citation>
    <scope>NUCLEOTIDE SEQUENCE</scope>
    <source>
        <strain evidence="2">MF-1</strain>
    </source>
</reference>
<feature type="compositionally biased region" description="Low complexity" evidence="1">
    <location>
        <begin position="530"/>
        <end position="541"/>
    </location>
</feature>
<keyword evidence="3" id="KW-1185">Reference proteome</keyword>
<feature type="compositionally biased region" description="Polar residues" evidence="1">
    <location>
        <begin position="491"/>
        <end position="503"/>
    </location>
</feature>
<comment type="caution">
    <text evidence="2">The sequence shown here is derived from an EMBL/GenBank/DDBJ whole genome shotgun (WGS) entry which is preliminary data.</text>
</comment>
<feature type="compositionally biased region" description="Polar residues" evidence="1">
    <location>
        <begin position="420"/>
        <end position="430"/>
    </location>
</feature>
<proteinExistence type="predicted"/>
<gene>
    <name evidence="2" type="ORF">O181_013462</name>
</gene>
<dbReference type="Proteomes" id="UP000765509">
    <property type="component" value="Unassembled WGS sequence"/>
</dbReference>
<evidence type="ECO:0000256" key="1">
    <source>
        <dbReference type="SAM" id="MobiDB-lite"/>
    </source>
</evidence>
<evidence type="ECO:0000313" key="3">
    <source>
        <dbReference type="Proteomes" id="UP000765509"/>
    </source>
</evidence>
<dbReference type="EMBL" id="AVOT02003517">
    <property type="protein sequence ID" value="MBW0473747.1"/>
    <property type="molecule type" value="Genomic_DNA"/>
</dbReference>
<feature type="compositionally biased region" description="Basic and acidic residues" evidence="1">
    <location>
        <begin position="805"/>
        <end position="817"/>
    </location>
</feature>
<feature type="region of interest" description="Disordered" evidence="1">
    <location>
        <begin position="73"/>
        <end position="153"/>
    </location>
</feature>
<organism evidence="2 3">
    <name type="scientific">Austropuccinia psidii MF-1</name>
    <dbReference type="NCBI Taxonomy" id="1389203"/>
    <lineage>
        <taxon>Eukaryota</taxon>
        <taxon>Fungi</taxon>
        <taxon>Dikarya</taxon>
        <taxon>Basidiomycota</taxon>
        <taxon>Pucciniomycotina</taxon>
        <taxon>Pucciniomycetes</taxon>
        <taxon>Pucciniales</taxon>
        <taxon>Sphaerophragmiaceae</taxon>
        <taxon>Austropuccinia</taxon>
    </lineage>
</organism>
<feature type="region of interest" description="Disordered" evidence="1">
    <location>
        <begin position="294"/>
        <end position="345"/>
    </location>
</feature>
<dbReference type="AlphaFoldDB" id="A0A9Q3BZP2"/>
<feature type="compositionally biased region" description="Polar residues" evidence="1">
    <location>
        <begin position="545"/>
        <end position="576"/>
    </location>
</feature>